<dbReference type="AlphaFoldDB" id="A0A4R2ILU2"/>
<dbReference type="Proteomes" id="UP000295573">
    <property type="component" value="Unassembled WGS sequence"/>
</dbReference>
<evidence type="ECO:0000313" key="3">
    <source>
        <dbReference type="Proteomes" id="UP000295573"/>
    </source>
</evidence>
<dbReference type="OrthoDB" id="9798201at2"/>
<evidence type="ECO:0000313" key="2">
    <source>
        <dbReference type="EMBL" id="TCO45994.1"/>
    </source>
</evidence>
<sequence length="139" mass="15296">MQPAAFGATVVTDRPAEVAAFYQQHLDVQIAIDLGWFITLRRGEADWELAICQRGHATVPAAVSALTESTNVFGFIVEDTDKVAQSLTEAGVRLETEVVTEVFGQRHFFVRDPEGTWLDVIQLVAPDPEWLAANMPVEA</sequence>
<dbReference type="Gene3D" id="3.30.720.120">
    <property type="match status" value="1"/>
</dbReference>
<dbReference type="SUPFAM" id="SSF54593">
    <property type="entry name" value="Glyoxalase/Bleomycin resistance protein/Dihydroxybiphenyl dioxygenase"/>
    <property type="match status" value="1"/>
</dbReference>
<dbReference type="Gene3D" id="3.30.720.110">
    <property type="match status" value="1"/>
</dbReference>
<feature type="domain" description="VOC" evidence="1">
    <location>
        <begin position="4"/>
        <end position="123"/>
    </location>
</feature>
<accession>A0A4R2ILU2</accession>
<dbReference type="RefSeq" id="WP_132150789.1">
    <property type="nucleotide sequence ID" value="NZ_SLWR01000007.1"/>
</dbReference>
<protein>
    <submittedName>
        <fullName evidence="2">Glyoxalase/bleomycin resistance protein/dioxygenase superfamily protein</fullName>
    </submittedName>
</protein>
<dbReference type="GO" id="GO:0051213">
    <property type="term" value="F:dioxygenase activity"/>
    <property type="evidence" value="ECO:0007669"/>
    <property type="project" value="UniProtKB-KW"/>
</dbReference>
<name>A0A4R2ILU2_9ACTN</name>
<dbReference type="EMBL" id="SLWR01000007">
    <property type="protein sequence ID" value="TCO45994.1"/>
    <property type="molecule type" value="Genomic_DNA"/>
</dbReference>
<proteinExistence type="predicted"/>
<dbReference type="InterPro" id="IPR004360">
    <property type="entry name" value="Glyas_Fos-R_dOase_dom"/>
</dbReference>
<organism evidence="2 3">
    <name type="scientific">Kribbella antiqua</name>
    <dbReference type="NCBI Taxonomy" id="2512217"/>
    <lineage>
        <taxon>Bacteria</taxon>
        <taxon>Bacillati</taxon>
        <taxon>Actinomycetota</taxon>
        <taxon>Actinomycetes</taxon>
        <taxon>Propionibacteriales</taxon>
        <taxon>Kribbellaceae</taxon>
        <taxon>Kribbella</taxon>
    </lineage>
</organism>
<reference evidence="2 3" key="1">
    <citation type="journal article" date="2015" name="Stand. Genomic Sci.">
        <title>Genomic Encyclopedia of Bacterial and Archaeal Type Strains, Phase III: the genomes of soil and plant-associated and newly described type strains.</title>
        <authorList>
            <person name="Whitman W.B."/>
            <person name="Woyke T."/>
            <person name="Klenk H.P."/>
            <person name="Zhou Y."/>
            <person name="Lilburn T.G."/>
            <person name="Beck B.J."/>
            <person name="De Vos P."/>
            <person name="Vandamme P."/>
            <person name="Eisen J.A."/>
            <person name="Garrity G."/>
            <person name="Hugenholtz P."/>
            <person name="Kyrpides N.C."/>
        </authorList>
    </citation>
    <scope>NUCLEOTIDE SEQUENCE [LARGE SCALE GENOMIC DNA]</scope>
    <source>
        <strain evidence="2 3">VKM Ac-2541</strain>
    </source>
</reference>
<comment type="caution">
    <text evidence="2">The sequence shown here is derived from an EMBL/GenBank/DDBJ whole genome shotgun (WGS) entry which is preliminary data.</text>
</comment>
<evidence type="ECO:0000259" key="1">
    <source>
        <dbReference type="PROSITE" id="PS51819"/>
    </source>
</evidence>
<keyword evidence="2" id="KW-0223">Dioxygenase</keyword>
<keyword evidence="2" id="KW-0560">Oxidoreductase</keyword>
<dbReference type="InterPro" id="IPR029068">
    <property type="entry name" value="Glyas_Bleomycin-R_OHBP_Dase"/>
</dbReference>
<dbReference type="Pfam" id="PF00903">
    <property type="entry name" value="Glyoxalase"/>
    <property type="match status" value="1"/>
</dbReference>
<dbReference type="InterPro" id="IPR037523">
    <property type="entry name" value="VOC_core"/>
</dbReference>
<keyword evidence="3" id="KW-1185">Reference proteome</keyword>
<dbReference type="PROSITE" id="PS51819">
    <property type="entry name" value="VOC"/>
    <property type="match status" value="1"/>
</dbReference>
<gene>
    <name evidence="2" type="ORF">EV646_10714</name>
</gene>